<evidence type="ECO:0000313" key="1">
    <source>
        <dbReference type="EMBL" id="KNZ70625.1"/>
    </source>
</evidence>
<dbReference type="InterPro" id="IPR009260">
    <property type="entry name" value="CRISPR-ass_Csa1"/>
</dbReference>
<organism evidence="1 2">
    <name type="scientific">Thermincola ferriacetica</name>
    <dbReference type="NCBI Taxonomy" id="281456"/>
    <lineage>
        <taxon>Bacteria</taxon>
        <taxon>Bacillati</taxon>
        <taxon>Bacillota</taxon>
        <taxon>Clostridia</taxon>
        <taxon>Eubacteriales</taxon>
        <taxon>Thermincolaceae</taxon>
        <taxon>Thermincola</taxon>
    </lineage>
</organism>
<keyword evidence="2" id="KW-1185">Reference proteome</keyword>
<protein>
    <submittedName>
        <fullName evidence="1">Uncharacterized protein</fullName>
    </submittedName>
</protein>
<comment type="caution">
    <text evidence="1">The sequence shown here is derived from an EMBL/GenBank/DDBJ whole genome shotgun (WGS) entry which is preliminary data.</text>
</comment>
<evidence type="ECO:0000313" key="2">
    <source>
        <dbReference type="Proteomes" id="UP000037175"/>
    </source>
</evidence>
<dbReference type="EMBL" id="LGTE01000003">
    <property type="protein sequence ID" value="KNZ70625.1"/>
    <property type="molecule type" value="Genomic_DNA"/>
</dbReference>
<name>A0A0L6W514_9FIRM</name>
<gene>
    <name evidence="1" type="ORF">Tfer_0809</name>
</gene>
<dbReference type="PATRIC" id="fig|281456.6.peg.856"/>
<dbReference type="Proteomes" id="UP000037175">
    <property type="component" value="Unassembled WGS sequence"/>
</dbReference>
<dbReference type="AlphaFoldDB" id="A0A0L6W514"/>
<dbReference type="RefSeq" id="WP_052216963.1">
    <property type="nucleotide sequence ID" value="NZ_LGTE01000003.1"/>
</dbReference>
<proteinExistence type="predicted"/>
<accession>A0A0L6W514</accession>
<sequence>MQVLVSNYGSFLGKKSERLVVKENNKICIVYAEFRDDRLIVTKDIHIIDDELRQWFIEERDEKMRMIYEEIDPGLANKCPENCPHLAVCCG</sequence>
<reference evidence="2" key="1">
    <citation type="submission" date="2015-07" db="EMBL/GenBank/DDBJ databases">
        <title>Complete Genome of Thermincola ferriacetica strain Z-0001T.</title>
        <authorList>
            <person name="Lusk B."/>
            <person name="Badalamenti J.P."/>
            <person name="Parameswaran P."/>
            <person name="Bond D.R."/>
            <person name="Torres C.I."/>
        </authorList>
    </citation>
    <scope>NUCLEOTIDE SEQUENCE [LARGE SCALE GENOMIC DNA]</scope>
    <source>
        <strain evidence="2">Z-0001</strain>
    </source>
</reference>
<dbReference type="Pfam" id="PF06023">
    <property type="entry name" value="Csa1"/>
    <property type="match status" value="1"/>
</dbReference>